<dbReference type="GO" id="GO:0005737">
    <property type="term" value="C:cytoplasm"/>
    <property type="evidence" value="ECO:0007669"/>
    <property type="project" value="UniProtKB-SubCell"/>
</dbReference>
<dbReference type="InterPro" id="IPR000304">
    <property type="entry name" value="Pyrroline-COOH_reductase"/>
</dbReference>
<dbReference type="Gene3D" id="3.40.50.720">
    <property type="entry name" value="NAD(P)-binding Rossmann-like Domain"/>
    <property type="match status" value="1"/>
</dbReference>
<evidence type="ECO:0000256" key="5">
    <source>
        <dbReference type="NCBIfam" id="TIGR00112"/>
    </source>
</evidence>
<comment type="similarity">
    <text evidence="1 4">Belongs to the pyrroline-5-carboxylate reductase family.</text>
</comment>
<dbReference type="AlphaFoldDB" id="A0A1V1PH40"/>
<comment type="caution">
    <text evidence="7">The sequence shown here is derived from an EMBL/GenBank/DDBJ whole genome shotgun (WGS) entry which is preliminary data.</text>
</comment>
<comment type="function">
    <text evidence="4">Catalyzes the reduction of 1-pyrroline-5-carboxylate (PCA) to L-proline.</text>
</comment>
<dbReference type="PANTHER" id="PTHR11645">
    <property type="entry name" value="PYRROLINE-5-CARBOXYLATE REDUCTASE"/>
    <property type="match status" value="1"/>
</dbReference>
<comment type="catalytic activity">
    <reaction evidence="4">
        <text>L-proline + NAD(+) = (S)-1-pyrroline-5-carboxylate + NADH + 2 H(+)</text>
        <dbReference type="Rhea" id="RHEA:14105"/>
        <dbReference type="ChEBI" id="CHEBI:15378"/>
        <dbReference type="ChEBI" id="CHEBI:17388"/>
        <dbReference type="ChEBI" id="CHEBI:57540"/>
        <dbReference type="ChEBI" id="CHEBI:57945"/>
        <dbReference type="ChEBI" id="CHEBI:60039"/>
        <dbReference type="EC" id="1.5.1.2"/>
    </reaction>
</comment>
<dbReference type="InterPro" id="IPR036291">
    <property type="entry name" value="NAD(P)-bd_dom_sf"/>
</dbReference>
<organism evidence="7 8">
    <name type="scientific">Candidatus Magnetoglobus multicellularis str. Araruama</name>
    <dbReference type="NCBI Taxonomy" id="890399"/>
    <lineage>
        <taxon>Bacteria</taxon>
        <taxon>Pseudomonadati</taxon>
        <taxon>Thermodesulfobacteriota</taxon>
        <taxon>Desulfobacteria</taxon>
        <taxon>Desulfobacterales</taxon>
        <taxon>Desulfobacteraceae</taxon>
        <taxon>Candidatus Magnetoglobus</taxon>
    </lineage>
</organism>
<evidence type="ECO:0000313" key="8">
    <source>
        <dbReference type="Proteomes" id="UP000189670"/>
    </source>
</evidence>
<proteinExistence type="inferred from homology"/>
<protein>
    <recommendedName>
        <fullName evidence="4 5">Pyrroline-5-carboxylate reductase</fullName>
        <shortName evidence="4">P5C reductase</shortName>
        <shortName evidence="4">P5CR</shortName>
        <ecNumber evidence="4 5">1.5.1.2</ecNumber>
    </recommendedName>
    <alternativeName>
        <fullName evidence="4">PCA reductase</fullName>
    </alternativeName>
</protein>
<dbReference type="UniPathway" id="UPA00098">
    <property type="reaction ID" value="UER00361"/>
</dbReference>
<comment type="catalytic activity">
    <reaction evidence="4">
        <text>L-proline + NADP(+) = (S)-1-pyrroline-5-carboxylate + NADPH + 2 H(+)</text>
        <dbReference type="Rhea" id="RHEA:14109"/>
        <dbReference type="ChEBI" id="CHEBI:15378"/>
        <dbReference type="ChEBI" id="CHEBI:17388"/>
        <dbReference type="ChEBI" id="CHEBI:57783"/>
        <dbReference type="ChEBI" id="CHEBI:58349"/>
        <dbReference type="ChEBI" id="CHEBI:60039"/>
        <dbReference type="EC" id="1.5.1.2"/>
    </reaction>
</comment>
<evidence type="ECO:0000256" key="4">
    <source>
        <dbReference type="HAMAP-Rule" id="MF_01925"/>
    </source>
</evidence>
<name>A0A1V1PH40_9BACT</name>
<dbReference type="GO" id="GO:0055129">
    <property type="term" value="P:L-proline biosynthetic process"/>
    <property type="evidence" value="ECO:0007669"/>
    <property type="project" value="UniProtKB-UniRule"/>
</dbReference>
<evidence type="ECO:0000256" key="3">
    <source>
        <dbReference type="ARBA" id="ARBA00023002"/>
    </source>
</evidence>
<dbReference type="Gene3D" id="1.10.3730.10">
    <property type="entry name" value="ProC C-terminal domain-like"/>
    <property type="match status" value="1"/>
</dbReference>
<dbReference type="Pfam" id="PF14748">
    <property type="entry name" value="P5CR_dimer"/>
    <property type="match status" value="1"/>
</dbReference>
<evidence type="ECO:0000313" key="7">
    <source>
        <dbReference type="EMBL" id="ETR74110.1"/>
    </source>
</evidence>
<dbReference type="PANTHER" id="PTHR11645:SF49">
    <property type="entry name" value="PYRROLINE-5-CARBOXYLATE REDUCTASE 1"/>
    <property type="match status" value="1"/>
</dbReference>
<dbReference type="SUPFAM" id="SSF48179">
    <property type="entry name" value="6-phosphogluconate dehydrogenase C-terminal domain-like"/>
    <property type="match status" value="1"/>
</dbReference>
<comment type="pathway">
    <text evidence="4">Amino-acid biosynthesis; L-proline biosynthesis; L-proline from L-glutamate 5-semialdehyde: step 1/1.</text>
</comment>
<evidence type="ECO:0000256" key="1">
    <source>
        <dbReference type="ARBA" id="ARBA00005525"/>
    </source>
</evidence>
<gene>
    <name evidence="4 7" type="primary">proC</name>
    <name evidence="7" type="ORF">OMM_00422</name>
</gene>
<dbReference type="InterPro" id="IPR029036">
    <property type="entry name" value="P5CR_dimer"/>
</dbReference>
<dbReference type="HAMAP" id="MF_01925">
    <property type="entry name" value="P5C_reductase"/>
    <property type="match status" value="1"/>
</dbReference>
<keyword evidence="4" id="KW-0028">Amino-acid biosynthesis</keyword>
<evidence type="ECO:0000259" key="6">
    <source>
        <dbReference type="Pfam" id="PF14748"/>
    </source>
</evidence>
<dbReference type="InterPro" id="IPR008927">
    <property type="entry name" value="6-PGluconate_DH-like_C_sf"/>
</dbReference>
<dbReference type="EC" id="1.5.1.2" evidence="4 5"/>
<dbReference type="FunFam" id="1.10.3730.10:FF:000001">
    <property type="entry name" value="Pyrroline-5-carboxylate reductase"/>
    <property type="match status" value="1"/>
</dbReference>
<sequence>MKTVLTEIKPTRVNARCLVISIAAGIQIQSITQILYQNLTKTEQQLLPVIRVMPNTPALLQSGMSAYCGNDFATETDMQTVRDILTAMGKVLKVTENQMNAITAISGSGPAYFFYFVESMIQAAKKLGFSDDQSRLLVLQTAEGALQLLKQPNACPKQLRQQVTSKGGTTEAAIRVMAEHNMKTVIGEAIESAQQRAKELSTV</sequence>
<comment type="subcellular location">
    <subcellularLocation>
        <location evidence="4">Cytoplasm</location>
    </subcellularLocation>
</comment>
<keyword evidence="4" id="KW-0963">Cytoplasm</keyword>
<evidence type="ECO:0000256" key="2">
    <source>
        <dbReference type="ARBA" id="ARBA00022857"/>
    </source>
</evidence>
<dbReference type="EMBL" id="ATBP01000020">
    <property type="protein sequence ID" value="ETR74110.1"/>
    <property type="molecule type" value="Genomic_DNA"/>
</dbReference>
<dbReference type="SUPFAM" id="SSF51735">
    <property type="entry name" value="NAD(P)-binding Rossmann-fold domains"/>
    <property type="match status" value="1"/>
</dbReference>
<keyword evidence="4" id="KW-0641">Proline biosynthesis</keyword>
<dbReference type="NCBIfam" id="TIGR00112">
    <property type="entry name" value="proC"/>
    <property type="match status" value="1"/>
</dbReference>
<reference evidence="8" key="1">
    <citation type="submission" date="2012-11" db="EMBL/GenBank/DDBJ databases">
        <authorList>
            <person name="Lucero-Rivera Y.E."/>
            <person name="Tovar-Ramirez D."/>
        </authorList>
    </citation>
    <scope>NUCLEOTIDE SEQUENCE [LARGE SCALE GENOMIC DNA]</scope>
    <source>
        <strain evidence="8">Araruama</strain>
    </source>
</reference>
<feature type="domain" description="Pyrroline-5-carboxylate reductase dimerisation" evidence="6">
    <location>
        <begin position="96"/>
        <end position="200"/>
    </location>
</feature>
<keyword evidence="2 4" id="KW-0521">NADP</keyword>
<accession>A0A1V1PH40</accession>
<dbReference type="Proteomes" id="UP000189670">
    <property type="component" value="Unassembled WGS sequence"/>
</dbReference>
<dbReference type="GO" id="GO:0004735">
    <property type="term" value="F:pyrroline-5-carboxylate reductase activity"/>
    <property type="evidence" value="ECO:0007669"/>
    <property type="project" value="UniProtKB-UniRule"/>
</dbReference>
<keyword evidence="3 4" id="KW-0560">Oxidoreductase</keyword>